<evidence type="ECO:0000256" key="1">
    <source>
        <dbReference type="ARBA" id="ARBA00010617"/>
    </source>
</evidence>
<dbReference type="PRINTS" id="PR00359">
    <property type="entry name" value="BP450"/>
</dbReference>
<evidence type="ECO:0000313" key="3">
    <source>
        <dbReference type="EMBL" id="UFP94719.1"/>
    </source>
</evidence>
<organism evidence="3 4">
    <name type="scientific">Gloeobacter morelensis MG652769</name>
    <dbReference type="NCBI Taxonomy" id="2781736"/>
    <lineage>
        <taxon>Bacteria</taxon>
        <taxon>Bacillati</taxon>
        <taxon>Cyanobacteriota</taxon>
        <taxon>Cyanophyceae</taxon>
        <taxon>Gloeobacterales</taxon>
        <taxon>Gloeobacteraceae</taxon>
        <taxon>Gloeobacter</taxon>
        <taxon>Gloeobacter morelensis</taxon>
    </lineage>
</organism>
<dbReference type="RefSeq" id="WP_230841775.1">
    <property type="nucleotide sequence ID" value="NZ_CP063845.1"/>
</dbReference>
<dbReference type="EMBL" id="CP063845">
    <property type="protein sequence ID" value="UFP94719.1"/>
    <property type="molecule type" value="Genomic_DNA"/>
</dbReference>
<dbReference type="SUPFAM" id="SSF48264">
    <property type="entry name" value="Cytochrome P450"/>
    <property type="match status" value="1"/>
</dbReference>
<reference evidence="3 4" key="1">
    <citation type="journal article" date="2021" name="Genome Biol. Evol.">
        <title>Complete Genome Sequencing of a Novel Gloeobacter Species from a Waterfall Cave in Mexico.</title>
        <authorList>
            <person name="Saw J.H."/>
            <person name="Cardona T."/>
            <person name="Montejano G."/>
        </authorList>
    </citation>
    <scope>NUCLEOTIDE SEQUENCE [LARGE SCALE GENOMIC DNA]</scope>
    <source>
        <strain evidence="3">MG652769</strain>
    </source>
</reference>
<proteinExistence type="inferred from homology"/>
<dbReference type="InterPro" id="IPR036396">
    <property type="entry name" value="Cyt_P450_sf"/>
</dbReference>
<keyword evidence="4" id="KW-1185">Reference proteome</keyword>
<dbReference type="InterPro" id="IPR017972">
    <property type="entry name" value="Cyt_P450_CS"/>
</dbReference>
<evidence type="ECO:0000313" key="4">
    <source>
        <dbReference type="Proteomes" id="UP001054846"/>
    </source>
</evidence>
<dbReference type="Gene3D" id="1.10.630.10">
    <property type="entry name" value="Cytochrome P450"/>
    <property type="match status" value="1"/>
</dbReference>
<protein>
    <submittedName>
        <fullName evidence="3">Cytochrome P450</fullName>
    </submittedName>
</protein>
<name>A0ABY3PMA7_9CYAN</name>
<dbReference type="InterPro" id="IPR002397">
    <property type="entry name" value="Cyt_P450_B"/>
</dbReference>
<keyword evidence="2" id="KW-0503">Monooxygenase</keyword>
<accession>A0ABY3PMA7</accession>
<keyword evidence="2" id="KW-0479">Metal-binding</keyword>
<keyword evidence="2" id="KW-0560">Oxidoreductase</keyword>
<dbReference type="CDD" id="cd20625">
    <property type="entry name" value="CYP164-like"/>
    <property type="match status" value="1"/>
</dbReference>
<keyword evidence="2" id="KW-0408">Iron</keyword>
<dbReference type="Pfam" id="PF00067">
    <property type="entry name" value="p450"/>
    <property type="match status" value="1"/>
</dbReference>
<comment type="similarity">
    <text evidence="1 2">Belongs to the cytochrome P450 family.</text>
</comment>
<dbReference type="PANTHER" id="PTHR46696">
    <property type="entry name" value="P450, PUTATIVE (EUROFUNG)-RELATED"/>
    <property type="match status" value="1"/>
</dbReference>
<evidence type="ECO:0000256" key="2">
    <source>
        <dbReference type="RuleBase" id="RU000461"/>
    </source>
</evidence>
<gene>
    <name evidence="3" type="ORF">ISF26_00225</name>
</gene>
<dbReference type="InterPro" id="IPR001128">
    <property type="entry name" value="Cyt_P450"/>
</dbReference>
<dbReference type="Proteomes" id="UP001054846">
    <property type="component" value="Chromosome"/>
</dbReference>
<dbReference type="PANTHER" id="PTHR46696:SF1">
    <property type="entry name" value="CYTOCHROME P450 YJIB-RELATED"/>
    <property type="match status" value="1"/>
</dbReference>
<keyword evidence="2" id="KW-0349">Heme</keyword>
<dbReference type="PROSITE" id="PS00086">
    <property type="entry name" value="CYTOCHROME_P450"/>
    <property type="match status" value="1"/>
</dbReference>
<sequence length="423" mass="47545">MDSVANLNQDALGNAHPQTEVPFKFNVFDPAFHEDPYPFYDRLRRESPIYRNFMGAWVLTRYSDIKSILRDRRFRVLDKPGWIKNKNRYLTPDQGNFDALVRSSSKFFFFLEPPDHGRLRGLITKAFSASFVDRLRPHVEATLADLLGKVRERGAMDLMADLACPLPAIVIARLIGVPAADYARLGHLSDALARIFDPVISLEGYRHLNAVVEEFGSYFLDLVAERKRQPGTDLIDSLIAAQEEGNRLSEEEVVAVCMQLFAGGEETTVNLIGNGMLALLTHPEQLELLRSKPEIIAGAVEELLRYDSSIQLVARSAIEDIELEGCTIGAGEHVHLYLGAANRDPAQFFDPHRLDLTRVDNRHLAFGDGIHHCFGGPLARVEGQVVFQTLVQQFPKLRLAPGRKPERREGTLLRGLKRLPVTF</sequence>